<evidence type="ECO:0000313" key="6">
    <source>
        <dbReference type="EMBL" id="TEB31767.1"/>
    </source>
</evidence>
<feature type="region of interest" description="Disordered" evidence="5">
    <location>
        <begin position="161"/>
        <end position="214"/>
    </location>
</feature>
<dbReference type="SUPFAM" id="SSF69695">
    <property type="entry name" value="SRP19"/>
    <property type="match status" value="1"/>
</dbReference>
<dbReference type="PANTHER" id="PTHR17453">
    <property type="entry name" value="SIGNAL RECOGNITION PARTICLE 19 KD PROTEIN"/>
    <property type="match status" value="1"/>
</dbReference>
<name>A0A4Y7TC60_COPMI</name>
<keyword evidence="7" id="KW-1185">Reference proteome</keyword>
<dbReference type="AlphaFoldDB" id="A0A4Y7TC60"/>
<dbReference type="GO" id="GO:0006617">
    <property type="term" value="P:SRP-dependent cotranslational protein targeting to membrane, signal sequence recognition"/>
    <property type="evidence" value="ECO:0007669"/>
    <property type="project" value="TreeGrafter"/>
</dbReference>
<dbReference type="Pfam" id="PF01922">
    <property type="entry name" value="SRP19"/>
    <property type="match status" value="1"/>
</dbReference>
<evidence type="ECO:0000256" key="3">
    <source>
        <dbReference type="ARBA" id="ARBA00023135"/>
    </source>
</evidence>
<evidence type="ECO:0000256" key="1">
    <source>
        <dbReference type="ARBA" id="ARBA00004496"/>
    </source>
</evidence>
<gene>
    <name evidence="6" type="ORF">FA13DRAFT_1754630</name>
</gene>
<reference evidence="6 7" key="1">
    <citation type="journal article" date="2019" name="Nat. Ecol. Evol.">
        <title>Megaphylogeny resolves global patterns of mushroom evolution.</title>
        <authorList>
            <person name="Varga T."/>
            <person name="Krizsan K."/>
            <person name="Foldi C."/>
            <person name="Dima B."/>
            <person name="Sanchez-Garcia M."/>
            <person name="Sanchez-Ramirez S."/>
            <person name="Szollosi G.J."/>
            <person name="Szarkandi J.G."/>
            <person name="Papp V."/>
            <person name="Albert L."/>
            <person name="Andreopoulos W."/>
            <person name="Angelini C."/>
            <person name="Antonin V."/>
            <person name="Barry K.W."/>
            <person name="Bougher N.L."/>
            <person name="Buchanan P."/>
            <person name="Buyck B."/>
            <person name="Bense V."/>
            <person name="Catcheside P."/>
            <person name="Chovatia M."/>
            <person name="Cooper J."/>
            <person name="Damon W."/>
            <person name="Desjardin D."/>
            <person name="Finy P."/>
            <person name="Geml J."/>
            <person name="Haridas S."/>
            <person name="Hughes K."/>
            <person name="Justo A."/>
            <person name="Karasinski D."/>
            <person name="Kautmanova I."/>
            <person name="Kiss B."/>
            <person name="Kocsube S."/>
            <person name="Kotiranta H."/>
            <person name="LaButti K.M."/>
            <person name="Lechner B.E."/>
            <person name="Liimatainen K."/>
            <person name="Lipzen A."/>
            <person name="Lukacs Z."/>
            <person name="Mihaltcheva S."/>
            <person name="Morgado L.N."/>
            <person name="Niskanen T."/>
            <person name="Noordeloos M.E."/>
            <person name="Ohm R.A."/>
            <person name="Ortiz-Santana B."/>
            <person name="Ovrebo C."/>
            <person name="Racz N."/>
            <person name="Riley R."/>
            <person name="Savchenko A."/>
            <person name="Shiryaev A."/>
            <person name="Soop K."/>
            <person name="Spirin V."/>
            <person name="Szebenyi C."/>
            <person name="Tomsovsky M."/>
            <person name="Tulloss R.E."/>
            <person name="Uehling J."/>
            <person name="Grigoriev I.V."/>
            <person name="Vagvolgyi C."/>
            <person name="Papp T."/>
            <person name="Martin F.M."/>
            <person name="Miettinen O."/>
            <person name="Hibbett D.S."/>
            <person name="Nagy L.G."/>
        </authorList>
    </citation>
    <scope>NUCLEOTIDE SEQUENCE [LARGE SCALE GENOMIC DNA]</scope>
    <source>
        <strain evidence="6 7">FP101781</strain>
    </source>
</reference>
<dbReference type="Proteomes" id="UP000298030">
    <property type="component" value="Unassembled WGS sequence"/>
</dbReference>
<dbReference type="STRING" id="71717.A0A4Y7TC60"/>
<dbReference type="GO" id="GO:0005786">
    <property type="term" value="C:signal recognition particle, endoplasmic reticulum targeting"/>
    <property type="evidence" value="ECO:0007669"/>
    <property type="project" value="UniProtKB-KW"/>
</dbReference>
<organism evidence="6 7">
    <name type="scientific">Coprinellus micaceus</name>
    <name type="common">Glistening ink-cap mushroom</name>
    <name type="synonym">Coprinus micaceus</name>
    <dbReference type="NCBI Taxonomy" id="71717"/>
    <lineage>
        <taxon>Eukaryota</taxon>
        <taxon>Fungi</taxon>
        <taxon>Dikarya</taxon>
        <taxon>Basidiomycota</taxon>
        <taxon>Agaricomycotina</taxon>
        <taxon>Agaricomycetes</taxon>
        <taxon>Agaricomycetidae</taxon>
        <taxon>Agaricales</taxon>
        <taxon>Agaricineae</taxon>
        <taxon>Psathyrellaceae</taxon>
        <taxon>Coprinellus</taxon>
    </lineage>
</organism>
<dbReference type="OrthoDB" id="2190947at2759"/>
<keyword evidence="4" id="KW-0687">Ribonucleoprotein</keyword>
<dbReference type="Gene3D" id="3.30.56.30">
    <property type="entry name" value="Signal recognition particle, SRP19-like subunit"/>
    <property type="match status" value="1"/>
</dbReference>
<protein>
    <submittedName>
        <fullName evidence="6">Signal recognition particle, SRP19 subunit</fullName>
    </submittedName>
</protein>
<feature type="region of interest" description="Disordered" evidence="5">
    <location>
        <begin position="237"/>
        <end position="264"/>
    </location>
</feature>
<accession>A0A4Y7TC60</accession>
<feature type="compositionally biased region" description="Acidic residues" evidence="5">
    <location>
        <begin position="8"/>
        <end position="17"/>
    </location>
</feature>
<dbReference type="InterPro" id="IPR002778">
    <property type="entry name" value="Signal_recog_particle_SRP19"/>
</dbReference>
<comment type="subcellular location">
    <subcellularLocation>
        <location evidence="1">Cytoplasm</location>
    </subcellularLocation>
</comment>
<dbReference type="GO" id="GO:0008312">
    <property type="term" value="F:7S RNA binding"/>
    <property type="evidence" value="ECO:0007669"/>
    <property type="project" value="InterPro"/>
</dbReference>
<feature type="region of interest" description="Disordered" evidence="5">
    <location>
        <begin position="1"/>
        <end position="58"/>
    </location>
</feature>
<proteinExistence type="predicted"/>
<feature type="compositionally biased region" description="Acidic residues" evidence="5">
    <location>
        <begin position="24"/>
        <end position="35"/>
    </location>
</feature>
<evidence type="ECO:0000256" key="2">
    <source>
        <dbReference type="ARBA" id="ARBA00022490"/>
    </source>
</evidence>
<dbReference type="InterPro" id="IPR036521">
    <property type="entry name" value="SRP19-like_sf"/>
</dbReference>
<feature type="compositionally biased region" description="Pro residues" evidence="5">
    <location>
        <begin position="197"/>
        <end position="208"/>
    </location>
</feature>
<feature type="compositionally biased region" description="Low complexity" evidence="5">
    <location>
        <begin position="237"/>
        <end position="251"/>
    </location>
</feature>
<evidence type="ECO:0000256" key="5">
    <source>
        <dbReference type="SAM" id="MobiDB-lite"/>
    </source>
</evidence>
<comment type="caution">
    <text evidence="6">The sequence shown here is derived from an EMBL/GenBank/DDBJ whole genome shotgun (WGS) entry which is preliminary data.</text>
</comment>
<evidence type="ECO:0000256" key="4">
    <source>
        <dbReference type="ARBA" id="ARBA00023274"/>
    </source>
</evidence>
<evidence type="ECO:0000313" key="7">
    <source>
        <dbReference type="Proteomes" id="UP000298030"/>
    </source>
</evidence>
<dbReference type="EMBL" id="QPFP01000017">
    <property type="protein sequence ID" value="TEB31767.1"/>
    <property type="molecule type" value="Genomic_DNA"/>
</dbReference>
<feature type="compositionally biased region" description="Basic residues" evidence="5">
    <location>
        <begin position="254"/>
        <end position="264"/>
    </location>
</feature>
<keyword evidence="2" id="KW-0963">Cytoplasm</keyword>
<keyword evidence="3" id="KW-0733">Signal recognition particle</keyword>
<sequence>MLRRTAMVEEEFDDDTDLPFAIEIDNEDDGSDSEADERQAGPASPPGSPDSPLNRWIPVTSTSRPIKRSWTCIYPIYLDAKRPYGTGQRRISRAKSLWWPQSKDITEASIRLGLGAIHEVQKSHPRDWENPGRVRVGGRRMTKKQLLEMISFTIQHLKPENIPRPPYSMRLPPLQPQNPSKKPASASGAEKQKPSSRPLPVPPTPYPPLSNRISEFSPALSSGVLIDTVKAGMNAAPAEGVPPGMPGMPAGAGKGKRKVVRVRG</sequence>
<dbReference type="PANTHER" id="PTHR17453:SF0">
    <property type="entry name" value="SIGNAL RECOGNITION PARTICLE 19 KDA PROTEIN"/>
    <property type="match status" value="1"/>
</dbReference>